<dbReference type="EMBL" id="JAJTJA010000010">
    <property type="protein sequence ID" value="KAH8693051.1"/>
    <property type="molecule type" value="Genomic_DNA"/>
</dbReference>
<dbReference type="Proteomes" id="UP001201262">
    <property type="component" value="Unassembled WGS sequence"/>
</dbReference>
<dbReference type="PANTHER" id="PTHR14374:SF0">
    <property type="entry name" value="TRAFFICKING PROTEIN PARTICLE COMPLEX SUBUNIT 11"/>
    <property type="match status" value="1"/>
</dbReference>
<gene>
    <name evidence="4" type="ORF">BGW36DRAFT_385760</name>
</gene>
<feature type="domain" description="Gryzun putative trafficking through Golgi" evidence="2">
    <location>
        <begin position="649"/>
        <end position="1227"/>
    </location>
</feature>
<accession>A0AAD4KPE7</accession>
<feature type="domain" description="Trafficking protein particle complex subunit 11" evidence="3">
    <location>
        <begin position="342"/>
        <end position="618"/>
    </location>
</feature>
<evidence type="ECO:0000313" key="4">
    <source>
        <dbReference type="EMBL" id="KAH8693051.1"/>
    </source>
</evidence>
<name>A0AAD4KPE7_9EURO</name>
<dbReference type="Pfam" id="PF11817">
    <property type="entry name" value="Foie-gras_1"/>
    <property type="match status" value="1"/>
</dbReference>
<organism evidence="4 5">
    <name type="scientific">Talaromyces proteolyticus</name>
    <dbReference type="NCBI Taxonomy" id="1131652"/>
    <lineage>
        <taxon>Eukaryota</taxon>
        <taxon>Fungi</taxon>
        <taxon>Dikarya</taxon>
        <taxon>Ascomycota</taxon>
        <taxon>Pezizomycotina</taxon>
        <taxon>Eurotiomycetes</taxon>
        <taxon>Eurotiomycetidae</taxon>
        <taxon>Eurotiales</taxon>
        <taxon>Trichocomaceae</taxon>
        <taxon>Talaromyces</taxon>
        <taxon>Talaromyces sect. Bacilispori</taxon>
    </lineage>
</organism>
<feature type="compositionally biased region" description="Low complexity" evidence="1">
    <location>
        <begin position="282"/>
        <end position="291"/>
    </location>
</feature>
<reference evidence="4" key="1">
    <citation type="submission" date="2021-12" db="EMBL/GenBank/DDBJ databases">
        <title>Convergent genome expansion in fungi linked to evolution of root-endophyte symbiosis.</title>
        <authorList>
            <consortium name="DOE Joint Genome Institute"/>
            <person name="Ke Y.-H."/>
            <person name="Bonito G."/>
            <person name="Liao H.-L."/>
            <person name="Looney B."/>
            <person name="Rojas-Flechas A."/>
            <person name="Nash J."/>
            <person name="Hameed K."/>
            <person name="Schadt C."/>
            <person name="Martin F."/>
            <person name="Crous P.W."/>
            <person name="Miettinen O."/>
            <person name="Magnuson J.K."/>
            <person name="Labbe J."/>
            <person name="Jacobson D."/>
            <person name="Doktycz M.J."/>
            <person name="Veneault-Fourrey C."/>
            <person name="Kuo A."/>
            <person name="Mondo S."/>
            <person name="Calhoun S."/>
            <person name="Riley R."/>
            <person name="Ohm R."/>
            <person name="LaButti K."/>
            <person name="Andreopoulos B."/>
            <person name="Pangilinan J."/>
            <person name="Nolan M."/>
            <person name="Tritt A."/>
            <person name="Clum A."/>
            <person name="Lipzen A."/>
            <person name="Daum C."/>
            <person name="Barry K."/>
            <person name="Grigoriev I.V."/>
            <person name="Vilgalys R."/>
        </authorList>
    </citation>
    <scope>NUCLEOTIDE SEQUENCE</scope>
    <source>
        <strain evidence="4">PMI_201</strain>
    </source>
</reference>
<dbReference type="InterPro" id="IPR012880">
    <property type="entry name" value="Gryzun"/>
</dbReference>
<feature type="region of interest" description="Disordered" evidence="1">
    <location>
        <begin position="267"/>
        <end position="291"/>
    </location>
</feature>
<protein>
    <submittedName>
        <fullName evidence="4">Gryzun, putative trafficking through golgi-domain-containing protein</fullName>
    </submittedName>
</protein>
<evidence type="ECO:0000259" key="3">
    <source>
        <dbReference type="Pfam" id="PF11817"/>
    </source>
</evidence>
<dbReference type="PANTHER" id="PTHR14374">
    <property type="entry name" value="FOIE GRAS"/>
    <property type="match status" value="1"/>
</dbReference>
<evidence type="ECO:0000259" key="2">
    <source>
        <dbReference type="Pfam" id="PF07919"/>
    </source>
</evidence>
<dbReference type="GeneID" id="70247240"/>
<sequence length="1231" mass="139130">MDAYPTDYITHNLPLILLSGFANNEYDDDSLGAEYPLLDQKGTVVASDFPLLNGPLVDDLRSAFLDYDASESCWRAADAGRSPRLATKIKVIGRTYRLPPHKAGFPSDADITLSSGIPVVHSPISPLTPGSPTFPDGLVTPSWVLKHQHLVPAAVVNILPITSDSSMSMLRDNQLKIEIRGLNEAWAASGYKSRFVVVLVAEDGVNTQELDERMANIRRATNIDPRSLYVLYPDLSAVEVKDFVRSLLSSLHPSLVDYYRDLSKHARRKRNRGSIPPPTAPPTSGTSQTLSSQGWNVRYEFKLGVFAEFRQEMEAAQRNFEAAYEILFGQEVFESIAAWHPRFNEARLLGDILAIRIIRCLLWSCQTTAAVRFWINHRTNTEDIVHRKGKGTKNYGWEAWDSRWSTVMSELISRAELPSFSPDVLRDPARVYESIFHPPEKKFPISEGLLPWELLHHEGYWLDRSAQHLIQRQALAEKIPEEHRSSTNQSPASQVVAKLQFYDIYLVPEPHIEAPNTDSSGFDHYSAIIDTLKTSLGHFAARGQVRKVESLSLEIAKCHIGRGQWIDAYETLKPLWPSLTWRKSGWWDLMDEFAWTLRACAIELNDYETLIWIYWELLCEVFHPRPTWNYDFHHCLDGITTSDHKPSLVLKADDVITCLSASLVFERSEGNVGEPLKAQLSIESLAQRDSAPIKLSEVKIIFEGNLRPIRLQTENSDSEDDNPKCRISDVTLHDIKEPTESSSFSSSIVGKVDLTLRPSHTRVFNLTIVPREAGEARIASITLVVKEEKFNLSYVIPNDHQSMYFFWWKNTPQGPRKRRIGKERDTSMCRILPKPPKIHIHTPNLEKYYYTNERVALTVAMQNNEEDVAEVAMHAKIYSQPGSEVELSWLDNADPVDSTEENIPHSISRNVGKLAPASTSEVQLVLSNTVNAVKYELEISMLYFLSSDPQTPISKSIVVDLDFVRPFEANYDFLPRIHPQPWPNLFSLNEALATSDTPRPDGLQQKWIVNSKLVSFASEPLDIEKVSLVLLETHGRAVCELSTETLMTPETPQIKLGDLRESEFEVNVHKLSLEDRQSVTLDLSLDVHWRRTLSDGTGTSTVSSLAMPRFLIPMGEPRILASSVSSDQLPGLIHLDYTIENPSIHCLTFNLTMEASEHFAFSGSKTRAIQLVPLSRHTVRYSLLAFNPGMWIQPQLVVIDTYFNKTLRVLPTEGMRSDRKGILVWVDADGS</sequence>
<evidence type="ECO:0000313" key="5">
    <source>
        <dbReference type="Proteomes" id="UP001201262"/>
    </source>
</evidence>
<keyword evidence="5" id="KW-1185">Reference proteome</keyword>
<dbReference type="AlphaFoldDB" id="A0AAD4KPE7"/>
<proteinExistence type="predicted"/>
<comment type="caution">
    <text evidence="4">The sequence shown here is derived from an EMBL/GenBank/DDBJ whole genome shotgun (WGS) entry which is preliminary data.</text>
</comment>
<dbReference type="Pfam" id="PF07919">
    <property type="entry name" value="Gryzun"/>
    <property type="match status" value="1"/>
</dbReference>
<dbReference type="InterPro" id="IPR021773">
    <property type="entry name" value="TPC11"/>
</dbReference>
<evidence type="ECO:0000256" key="1">
    <source>
        <dbReference type="SAM" id="MobiDB-lite"/>
    </source>
</evidence>
<dbReference type="RefSeq" id="XP_046068924.1">
    <property type="nucleotide sequence ID" value="XM_046216953.1"/>
</dbReference>